<dbReference type="Gramene" id="CDF33952">
    <property type="protein sequence ID" value="CDF33952"/>
    <property type="gene ID" value="CHC_T00002625001"/>
</dbReference>
<dbReference type="Proteomes" id="UP000012073">
    <property type="component" value="Unassembled WGS sequence"/>
</dbReference>
<protein>
    <submittedName>
        <fullName evidence="1">Uncharacterized protein</fullName>
    </submittedName>
</protein>
<evidence type="ECO:0000313" key="2">
    <source>
        <dbReference type="Proteomes" id="UP000012073"/>
    </source>
</evidence>
<gene>
    <name evidence="1" type="ORF">CHC_T00002625001</name>
</gene>
<dbReference type="KEGG" id="ccp:CHC_T00002625001"/>
<organism evidence="1 2">
    <name type="scientific">Chondrus crispus</name>
    <name type="common">Carrageen Irish moss</name>
    <name type="synonym">Polymorpha crispa</name>
    <dbReference type="NCBI Taxonomy" id="2769"/>
    <lineage>
        <taxon>Eukaryota</taxon>
        <taxon>Rhodophyta</taxon>
        <taxon>Florideophyceae</taxon>
        <taxon>Rhodymeniophycidae</taxon>
        <taxon>Gigartinales</taxon>
        <taxon>Gigartinaceae</taxon>
        <taxon>Chondrus</taxon>
    </lineage>
</organism>
<name>R7Q609_CHOCR</name>
<dbReference type="EMBL" id="HG001663">
    <property type="protein sequence ID" value="CDF33952.1"/>
    <property type="molecule type" value="Genomic_DNA"/>
</dbReference>
<dbReference type="GeneID" id="17321492"/>
<sequence>MRKKGSGHGRRDSVDLSDLIVRGDGDWGGTWKGCDGCGESGCGSRCYRRRRRTRGIRVDHCARSCVRRSSSGGGRPLGTRGVSGGFRLLLDALGLGPRAREAESFAYRGAFARLAEW</sequence>
<dbReference type="AlphaFoldDB" id="R7Q609"/>
<evidence type="ECO:0000313" key="1">
    <source>
        <dbReference type="EMBL" id="CDF33952.1"/>
    </source>
</evidence>
<reference evidence="2" key="1">
    <citation type="journal article" date="2013" name="Proc. Natl. Acad. Sci. U.S.A.">
        <title>Genome structure and metabolic features in the red seaweed Chondrus crispus shed light on evolution of the Archaeplastida.</title>
        <authorList>
            <person name="Collen J."/>
            <person name="Porcel B."/>
            <person name="Carre W."/>
            <person name="Ball S.G."/>
            <person name="Chaparro C."/>
            <person name="Tonon T."/>
            <person name="Barbeyron T."/>
            <person name="Michel G."/>
            <person name="Noel B."/>
            <person name="Valentin K."/>
            <person name="Elias M."/>
            <person name="Artiguenave F."/>
            <person name="Arun A."/>
            <person name="Aury J.M."/>
            <person name="Barbosa-Neto J.F."/>
            <person name="Bothwell J.H."/>
            <person name="Bouget F.Y."/>
            <person name="Brillet L."/>
            <person name="Cabello-Hurtado F."/>
            <person name="Capella-Gutierrez S."/>
            <person name="Charrier B."/>
            <person name="Cladiere L."/>
            <person name="Cock J.M."/>
            <person name="Coelho S.M."/>
            <person name="Colleoni C."/>
            <person name="Czjzek M."/>
            <person name="Da Silva C."/>
            <person name="Delage L."/>
            <person name="Denoeud F."/>
            <person name="Deschamps P."/>
            <person name="Dittami S.M."/>
            <person name="Gabaldon T."/>
            <person name="Gachon C.M."/>
            <person name="Groisillier A."/>
            <person name="Herve C."/>
            <person name="Jabbari K."/>
            <person name="Katinka M."/>
            <person name="Kloareg B."/>
            <person name="Kowalczyk N."/>
            <person name="Labadie K."/>
            <person name="Leblanc C."/>
            <person name="Lopez P.J."/>
            <person name="McLachlan D.H."/>
            <person name="Meslet-Cladiere L."/>
            <person name="Moustafa A."/>
            <person name="Nehr Z."/>
            <person name="Nyvall Collen P."/>
            <person name="Panaud O."/>
            <person name="Partensky F."/>
            <person name="Poulain J."/>
            <person name="Rensing S.A."/>
            <person name="Rousvoal S."/>
            <person name="Samson G."/>
            <person name="Symeonidi A."/>
            <person name="Weissenbach J."/>
            <person name="Zambounis A."/>
            <person name="Wincker P."/>
            <person name="Boyen C."/>
        </authorList>
    </citation>
    <scope>NUCLEOTIDE SEQUENCE [LARGE SCALE GENOMIC DNA]</scope>
    <source>
        <strain evidence="2">cv. Stackhouse</strain>
    </source>
</reference>
<dbReference type="RefSeq" id="XP_005713771.1">
    <property type="nucleotide sequence ID" value="XM_005713714.1"/>
</dbReference>
<accession>R7Q609</accession>
<proteinExistence type="predicted"/>
<keyword evidence="2" id="KW-1185">Reference proteome</keyword>